<name>A0ACC2K3Z2_PERAE</name>
<protein>
    <submittedName>
        <fullName evidence="1">Uncharacterized protein</fullName>
    </submittedName>
</protein>
<accession>A0ACC2K3Z2</accession>
<reference evidence="1 2" key="1">
    <citation type="journal article" date="2022" name="Hortic Res">
        <title>A haplotype resolved chromosomal level avocado genome allows analysis of novel avocado genes.</title>
        <authorList>
            <person name="Nath O."/>
            <person name="Fletcher S.J."/>
            <person name="Hayward A."/>
            <person name="Shaw L.M."/>
            <person name="Masouleh A.K."/>
            <person name="Furtado A."/>
            <person name="Henry R.J."/>
            <person name="Mitter N."/>
        </authorList>
    </citation>
    <scope>NUCLEOTIDE SEQUENCE [LARGE SCALE GENOMIC DNA]</scope>
    <source>
        <strain evidence="2">cv. Hass</strain>
    </source>
</reference>
<proteinExistence type="predicted"/>
<evidence type="ECO:0000313" key="1">
    <source>
        <dbReference type="EMBL" id="KAJ8615647.1"/>
    </source>
</evidence>
<organism evidence="1 2">
    <name type="scientific">Persea americana</name>
    <name type="common">Avocado</name>
    <dbReference type="NCBI Taxonomy" id="3435"/>
    <lineage>
        <taxon>Eukaryota</taxon>
        <taxon>Viridiplantae</taxon>
        <taxon>Streptophyta</taxon>
        <taxon>Embryophyta</taxon>
        <taxon>Tracheophyta</taxon>
        <taxon>Spermatophyta</taxon>
        <taxon>Magnoliopsida</taxon>
        <taxon>Magnoliidae</taxon>
        <taxon>Laurales</taxon>
        <taxon>Lauraceae</taxon>
        <taxon>Persea</taxon>
    </lineage>
</organism>
<keyword evidence="2" id="KW-1185">Reference proteome</keyword>
<gene>
    <name evidence="1" type="ORF">MRB53_035019</name>
</gene>
<dbReference type="EMBL" id="CM056820">
    <property type="protein sequence ID" value="KAJ8615647.1"/>
    <property type="molecule type" value="Genomic_DNA"/>
</dbReference>
<sequence>MPPPFPSSTSGPSIKGVRVFPIALKLPDLAINCFNAAAWCVCHLNRLEILPRQALHSQPRQQEYSLHFILLDRKTLAFSPSLDDFIPLSFEGVSPRLRCSLVNDDGRCGREAFVEVFLRERARMERGNDRFFRKGMKWAPRRTGLIVLVP</sequence>
<comment type="caution">
    <text evidence="1">The sequence shown here is derived from an EMBL/GenBank/DDBJ whole genome shotgun (WGS) entry which is preliminary data.</text>
</comment>
<dbReference type="Proteomes" id="UP001234297">
    <property type="component" value="Chromosome 12"/>
</dbReference>
<evidence type="ECO:0000313" key="2">
    <source>
        <dbReference type="Proteomes" id="UP001234297"/>
    </source>
</evidence>